<accession>A0A1G8YDX2</accession>
<dbReference type="InterPro" id="IPR052557">
    <property type="entry name" value="CAP/Cytokinesis_protein"/>
</dbReference>
<keyword evidence="1" id="KW-0732">Signal</keyword>
<dbReference type="RefSeq" id="WP_170227560.1">
    <property type="nucleotide sequence ID" value="NZ_BKAI01000006.1"/>
</dbReference>
<evidence type="ECO:0000313" key="4">
    <source>
        <dbReference type="Proteomes" id="UP000199580"/>
    </source>
</evidence>
<evidence type="ECO:0000256" key="1">
    <source>
        <dbReference type="SAM" id="SignalP"/>
    </source>
</evidence>
<dbReference type="GO" id="GO:0005737">
    <property type="term" value="C:cytoplasm"/>
    <property type="evidence" value="ECO:0007669"/>
    <property type="project" value="TreeGrafter"/>
</dbReference>
<feature type="chain" id="PRO_5011518144" evidence="1">
    <location>
        <begin position="26"/>
        <end position="327"/>
    </location>
</feature>
<dbReference type="InterPro" id="IPR002931">
    <property type="entry name" value="Transglutaminase-like"/>
</dbReference>
<name>A0A1G8YDX2_9FLAO</name>
<feature type="signal peptide" evidence="1">
    <location>
        <begin position="1"/>
        <end position="25"/>
    </location>
</feature>
<feature type="domain" description="Transglutaminase-like" evidence="2">
    <location>
        <begin position="48"/>
        <end position="177"/>
    </location>
</feature>
<dbReference type="EMBL" id="FNEZ01000003">
    <property type="protein sequence ID" value="SDK01119.1"/>
    <property type="molecule type" value="Genomic_DNA"/>
</dbReference>
<dbReference type="Pfam" id="PF01841">
    <property type="entry name" value="Transglut_core"/>
    <property type="match status" value="1"/>
</dbReference>
<dbReference type="Gene3D" id="3.10.620.30">
    <property type="match status" value="1"/>
</dbReference>
<keyword evidence="4" id="KW-1185">Reference proteome</keyword>
<evidence type="ECO:0000313" key="3">
    <source>
        <dbReference type="EMBL" id="SDK01119.1"/>
    </source>
</evidence>
<sequence>MIKKVQTLKFLCTILLLAFANVTQAQDYSKVDNVVSAYPKSFSSPEKLAEKINADFISETDKVRAIFTWIGSIVKYDLREFNSGGNAIAFSYSSEQEKLQKEIKFRYNLALKTLRSKKGVCQGYTALFHVLCDMCQIKCIDIPGTSKTNLAQIGKLPKASDHVWNAVKIGESWKLIDVTWASGAVNTQSGKFISQFNDAYFFTNPEVMFLNHFPDDARMLMTEKSAEDFANLPLFYGDYIKSDYEITFPIEGILNLGKANVIPFKIENLPANQQISYVFTGEGIVKLGEAKTSGNATEFDVRLDSKSKGYLTVYVNNKSVVSYKIQR</sequence>
<dbReference type="AlphaFoldDB" id="A0A1G8YDX2"/>
<evidence type="ECO:0000259" key="2">
    <source>
        <dbReference type="Pfam" id="PF01841"/>
    </source>
</evidence>
<dbReference type="PANTHER" id="PTHR46333:SF2">
    <property type="entry name" value="CYTOKINESIS PROTEIN 3"/>
    <property type="match status" value="1"/>
</dbReference>
<organism evidence="3 4">
    <name type="scientific">Flavobacterium noncentrifugens</name>
    <dbReference type="NCBI Taxonomy" id="1128970"/>
    <lineage>
        <taxon>Bacteria</taxon>
        <taxon>Pseudomonadati</taxon>
        <taxon>Bacteroidota</taxon>
        <taxon>Flavobacteriia</taxon>
        <taxon>Flavobacteriales</taxon>
        <taxon>Flavobacteriaceae</taxon>
        <taxon>Flavobacterium</taxon>
    </lineage>
</organism>
<proteinExistence type="predicted"/>
<reference evidence="3 4" key="1">
    <citation type="submission" date="2016-10" db="EMBL/GenBank/DDBJ databases">
        <authorList>
            <person name="de Groot N.N."/>
        </authorList>
    </citation>
    <scope>NUCLEOTIDE SEQUENCE [LARGE SCALE GENOMIC DNA]</scope>
    <source>
        <strain evidence="3 4">CGMCC 1.10076</strain>
    </source>
</reference>
<gene>
    <name evidence="3" type="ORF">SAMN04487935_2296</name>
</gene>
<dbReference type="STRING" id="1128970.SAMN04487935_2296"/>
<dbReference type="SUPFAM" id="SSF54001">
    <property type="entry name" value="Cysteine proteinases"/>
    <property type="match status" value="1"/>
</dbReference>
<dbReference type="Proteomes" id="UP000199580">
    <property type="component" value="Unassembled WGS sequence"/>
</dbReference>
<dbReference type="InterPro" id="IPR038765">
    <property type="entry name" value="Papain-like_cys_pep_sf"/>
</dbReference>
<protein>
    <submittedName>
        <fullName evidence="3">Transglutaminase-like superfamily protein</fullName>
    </submittedName>
</protein>
<dbReference type="PANTHER" id="PTHR46333">
    <property type="entry name" value="CYTOKINESIS PROTEIN 3"/>
    <property type="match status" value="1"/>
</dbReference>